<name>A0A1W0W3R9_SORBI</name>
<dbReference type="AlphaFoldDB" id="A0A1W0W3R9"/>
<dbReference type="Proteomes" id="UP000000768">
    <property type="component" value="Chromosome 2"/>
</dbReference>
<evidence type="ECO:0000313" key="2">
    <source>
        <dbReference type="EMBL" id="OQU89027.1"/>
    </source>
</evidence>
<evidence type="ECO:0000256" key="1">
    <source>
        <dbReference type="SAM" id="MobiDB-lite"/>
    </source>
</evidence>
<evidence type="ECO:0000313" key="3">
    <source>
        <dbReference type="Proteomes" id="UP000000768"/>
    </source>
</evidence>
<keyword evidence="3" id="KW-1185">Reference proteome</keyword>
<sequence length="134" mass="14393">MDGSVANFHFEAKERTTVKSGGNPCTVTARRIISKAGGGGRVTPIVQQFQVPPKVSADVPNPAPVVQSQKGLEALPEAQKKRSGPASDDMNKFIRLPSPVKQGEYRCPDGRKRIIPEAVGFPSSQDNIPSRSQN</sequence>
<dbReference type="STRING" id="4558.A0A1W0W3R9"/>
<dbReference type="eggNOG" id="KOG0973">
    <property type="taxonomic scope" value="Eukaryota"/>
</dbReference>
<protein>
    <submittedName>
        <fullName evidence="2">Uncharacterized protein</fullName>
    </submittedName>
</protein>
<dbReference type="Gramene" id="OQU89027">
    <property type="protein sequence ID" value="OQU89027"/>
    <property type="gene ID" value="SORBI_3002G134250"/>
</dbReference>
<gene>
    <name evidence="2" type="ORF">SORBI_3002G134250</name>
</gene>
<feature type="region of interest" description="Disordered" evidence="1">
    <location>
        <begin position="69"/>
        <end position="107"/>
    </location>
</feature>
<accession>A0A1W0W3R9</accession>
<reference evidence="2 3" key="1">
    <citation type="journal article" date="2009" name="Nature">
        <title>The Sorghum bicolor genome and the diversification of grasses.</title>
        <authorList>
            <person name="Paterson A.H."/>
            <person name="Bowers J.E."/>
            <person name="Bruggmann R."/>
            <person name="Dubchak I."/>
            <person name="Grimwood J."/>
            <person name="Gundlach H."/>
            <person name="Haberer G."/>
            <person name="Hellsten U."/>
            <person name="Mitros T."/>
            <person name="Poliakov A."/>
            <person name="Schmutz J."/>
            <person name="Spannagl M."/>
            <person name="Tang H."/>
            <person name="Wang X."/>
            <person name="Wicker T."/>
            <person name="Bharti A.K."/>
            <person name="Chapman J."/>
            <person name="Feltus F.A."/>
            <person name="Gowik U."/>
            <person name="Grigoriev I.V."/>
            <person name="Lyons E."/>
            <person name="Maher C.A."/>
            <person name="Martis M."/>
            <person name="Narechania A."/>
            <person name="Otillar R.P."/>
            <person name="Penning B.W."/>
            <person name="Salamov A.A."/>
            <person name="Wang Y."/>
            <person name="Zhang L."/>
            <person name="Carpita N.C."/>
            <person name="Freeling M."/>
            <person name="Gingle A.R."/>
            <person name="Hash C.T."/>
            <person name="Keller B."/>
            <person name="Klein P."/>
            <person name="Kresovich S."/>
            <person name="McCann M.C."/>
            <person name="Ming R."/>
            <person name="Peterson D.G."/>
            <person name="Mehboob-ur-Rahman"/>
            <person name="Ware D."/>
            <person name="Westhoff P."/>
            <person name="Mayer K.F."/>
            <person name="Messing J."/>
            <person name="Rokhsar D.S."/>
        </authorList>
    </citation>
    <scope>NUCLEOTIDE SEQUENCE [LARGE SCALE GENOMIC DNA]</scope>
    <source>
        <strain evidence="3">cv. BTx623</strain>
    </source>
</reference>
<dbReference type="EMBL" id="CM000761">
    <property type="protein sequence ID" value="OQU89027.1"/>
    <property type="molecule type" value="Genomic_DNA"/>
</dbReference>
<reference evidence="3" key="2">
    <citation type="journal article" date="2018" name="Plant J.">
        <title>The Sorghum bicolor reference genome: improved assembly, gene annotations, a transcriptome atlas, and signatures of genome organization.</title>
        <authorList>
            <person name="McCormick R.F."/>
            <person name="Truong S.K."/>
            <person name="Sreedasyam A."/>
            <person name="Jenkins J."/>
            <person name="Shu S."/>
            <person name="Sims D."/>
            <person name="Kennedy M."/>
            <person name="Amirebrahimi M."/>
            <person name="Weers B.D."/>
            <person name="McKinley B."/>
            <person name="Mattison A."/>
            <person name="Morishige D.T."/>
            <person name="Grimwood J."/>
            <person name="Schmutz J."/>
            <person name="Mullet J.E."/>
        </authorList>
    </citation>
    <scope>NUCLEOTIDE SEQUENCE [LARGE SCALE GENOMIC DNA]</scope>
    <source>
        <strain evidence="3">cv. BTx623</strain>
    </source>
</reference>
<dbReference type="InParanoid" id="A0A1W0W3R9"/>
<organism evidence="2 3">
    <name type="scientific">Sorghum bicolor</name>
    <name type="common">Sorghum</name>
    <name type="synonym">Sorghum vulgare</name>
    <dbReference type="NCBI Taxonomy" id="4558"/>
    <lineage>
        <taxon>Eukaryota</taxon>
        <taxon>Viridiplantae</taxon>
        <taxon>Streptophyta</taxon>
        <taxon>Embryophyta</taxon>
        <taxon>Tracheophyta</taxon>
        <taxon>Spermatophyta</taxon>
        <taxon>Magnoliopsida</taxon>
        <taxon>Liliopsida</taxon>
        <taxon>Poales</taxon>
        <taxon>Poaceae</taxon>
        <taxon>PACMAD clade</taxon>
        <taxon>Panicoideae</taxon>
        <taxon>Andropogonodae</taxon>
        <taxon>Andropogoneae</taxon>
        <taxon>Sorghinae</taxon>
        <taxon>Sorghum</taxon>
    </lineage>
</organism>
<proteinExistence type="predicted"/>